<gene>
    <name evidence="1" type="ORF">AB5J52_13805</name>
</gene>
<protein>
    <recommendedName>
        <fullName evidence="2">Secreted protein</fullName>
    </recommendedName>
</protein>
<accession>A0AB39QLJ7</accession>
<sequence length="214" mass="23301">MDVTTLAVALISVGGTLGGTLGGAVLSQRASRAEAAEQNRRADREREQERDERALQAKRDLYARLNTTARAYRIAARDAVLASERGESVDPAVLDAAKEAWADQYSQAQMALGKSVLEVTSTLNRSLGVGYTAVKQLPGSRDLGEAYQRAKEWFSGPLSDGVYLLRVTLRHDLGVEVDSHFDQTRTRILTALDSARDNLDRLLAAERAQAARSS</sequence>
<dbReference type="RefSeq" id="WP_369222415.1">
    <property type="nucleotide sequence ID" value="NZ_CP163441.1"/>
</dbReference>
<name>A0AB39QLJ7_9ACTN</name>
<evidence type="ECO:0008006" key="2">
    <source>
        <dbReference type="Google" id="ProtNLM"/>
    </source>
</evidence>
<reference evidence="1" key="1">
    <citation type="submission" date="2024-07" db="EMBL/GenBank/DDBJ databases">
        <authorList>
            <person name="Yu S.T."/>
        </authorList>
    </citation>
    <scope>NUCLEOTIDE SEQUENCE</scope>
    <source>
        <strain evidence="1">R39</strain>
    </source>
</reference>
<evidence type="ECO:0000313" key="1">
    <source>
        <dbReference type="EMBL" id="XDQ43244.1"/>
    </source>
</evidence>
<dbReference type="EMBL" id="CP163441">
    <property type="protein sequence ID" value="XDQ43244.1"/>
    <property type="molecule type" value="Genomic_DNA"/>
</dbReference>
<dbReference type="AlphaFoldDB" id="A0AB39QLJ7"/>
<organism evidence="1">
    <name type="scientific">Streptomyces sp. R39</name>
    <dbReference type="NCBI Taxonomy" id="3238631"/>
    <lineage>
        <taxon>Bacteria</taxon>
        <taxon>Bacillati</taxon>
        <taxon>Actinomycetota</taxon>
        <taxon>Actinomycetes</taxon>
        <taxon>Kitasatosporales</taxon>
        <taxon>Streptomycetaceae</taxon>
        <taxon>Streptomyces</taxon>
    </lineage>
</organism>
<proteinExistence type="predicted"/>